<dbReference type="PANTHER" id="PTHR46104:SF1">
    <property type="entry name" value="GENE 9195-RELATED"/>
    <property type="match status" value="1"/>
</dbReference>
<dbReference type="EMBL" id="JAACNO010000617">
    <property type="protein sequence ID" value="KAF4146392.1"/>
    <property type="molecule type" value="Genomic_DNA"/>
</dbReference>
<accession>A0A8S9V4T4</accession>
<protein>
    <recommendedName>
        <fullName evidence="4">Tyrosine-protein kinase ephrin type A/B receptor-like domain-containing protein</fullName>
    </recommendedName>
</protein>
<dbReference type="InterPro" id="IPR009030">
    <property type="entry name" value="Growth_fac_rcpt_cys_sf"/>
</dbReference>
<dbReference type="SUPFAM" id="SSF57184">
    <property type="entry name" value="Growth factor receptor domain"/>
    <property type="match status" value="1"/>
</dbReference>
<dbReference type="AlphaFoldDB" id="A0A8S9V4T4"/>
<proteinExistence type="predicted"/>
<dbReference type="PANTHER" id="PTHR46104">
    <property type="entry name" value="GENE 9195-RELATED-RELATED"/>
    <property type="match status" value="1"/>
</dbReference>
<sequence>MGNLVLRVSCCIIALIPTTEALACNAGAYFDGAKCLPCPGGTFGAVPGLASSSCSGLCTAGFFCPKGPTSSREKLCGASTFYCPSGSAERHPVDEGYYTVTFPTDQSDLPSSAGEQIRCDKGYYCVLGTRRACPAGVFGESTRVTTPECSAPCPKGSYCPEATVVPIPCPPGTYGGEIGLTSAQCSGLCPIGHYWYVQRLAFDQYKLIYFADCSTIGTITPEPCPSGTYGATPGLISSACSSTCSTVNKVLSCLPSPCPAGYYCALATTVPQECGSVEKFCPTGSSAPTTAAPGYYTTWKAYTGTSVTGEQLALQYVEGNSLAIRNQTTRSNQHIGEKGSYCSGGVKRLCPAGTYGATDGLSTATCTALCPAGFYCPSGTADFSQHPCTLRSSFCRQGSSVPTAVDSGYFTVATQTGLRSDETICPPGSFCVGGVQYLCPEGTFGATSGLASKTCSGECQDGYVCPRGSIAAQQSPCPAGSYSRNGKFCAPCSPGYWCDAGSPDPQQHACGADNAYCPLGSSSAQPVQDGYYAVGQQVTTHTSEALCTPRNAFHLPQCPTRTVGVNAHN</sequence>
<evidence type="ECO:0008006" key="4">
    <source>
        <dbReference type="Google" id="ProtNLM"/>
    </source>
</evidence>
<evidence type="ECO:0000313" key="2">
    <source>
        <dbReference type="EMBL" id="KAF4146392.1"/>
    </source>
</evidence>
<keyword evidence="1" id="KW-0732">Signal</keyword>
<organism evidence="2 3">
    <name type="scientific">Phytophthora infestans</name>
    <name type="common">Potato late blight agent</name>
    <name type="synonym">Botrytis infestans</name>
    <dbReference type="NCBI Taxonomy" id="4787"/>
    <lineage>
        <taxon>Eukaryota</taxon>
        <taxon>Sar</taxon>
        <taxon>Stramenopiles</taxon>
        <taxon>Oomycota</taxon>
        <taxon>Peronosporomycetes</taxon>
        <taxon>Peronosporales</taxon>
        <taxon>Peronosporaceae</taxon>
        <taxon>Phytophthora</taxon>
    </lineage>
</organism>
<name>A0A8S9V4T4_PHYIN</name>
<evidence type="ECO:0000313" key="3">
    <source>
        <dbReference type="Proteomes" id="UP000704712"/>
    </source>
</evidence>
<reference evidence="2" key="1">
    <citation type="submission" date="2020-03" db="EMBL/GenBank/DDBJ databases">
        <title>Hybrid Assembly of Korean Phytophthora infestans isolates.</title>
        <authorList>
            <person name="Prokchorchik M."/>
            <person name="Lee Y."/>
            <person name="Seo J."/>
            <person name="Cho J.-H."/>
            <person name="Park Y.-E."/>
            <person name="Jang D.-C."/>
            <person name="Im J.-S."/>
            <person name="Choi J.-G."/>
            <person name="Park H.-J."/>
            <person name="Lee G.-B."/>
            <person name="Lee Y.-G."/>
            <person name="Hong S.-Y."/>
            <person name="Cho K."/>
            <person name="Sohn K.H."/>
        </authorList>
    </citation>
    <scope>NUCLEOTIDE SEQUENCE</scope>
    <source>
        <strain evidence="2">KR_2_A2</strain>
    </source>
</reference>
<dbReference type="Proteomes" id="UP000704712">
    <property type="component" value="Unassembled WGS sequence"/>
</dbReference>
<feature type="signal peptide" evidence="1">
    <location>
        <begin position="1"/>
        <end position="21"/>
    </location>
</feature>
<dbReference type="SMART" id="SM01411">
    <property type="entry name" value="Ephrin_rec_like"/>
    <property type="match status" value="6"/>
</dbReference>
<comment type="caution">
    <text evidence="2">The sequence shown here is derived from an EMBL/GenBank/DDBJ whole genome shotgun (WGS) entry which is preliminary data.</text>
</comment>
<feature type="chain" id="PRO_5035944215" description="Tyrosine-protein kinase ephrin type A/B receptor-like domain-containing protein" evidence="1">
    <location>
        <begin position="22"/>
        <end position="569"/>
    </location>
</feature>
<gene>
    <name evidence="2" type="ORF">GN958_ATG04417</name>
</gene>
<evidence type="ECO:0000256" key="1">
    <source>
        <dbReference type="SAM" id="SignalP"/>
    </source>
</evidence>